<dbReference type="AlphaFoldDB" id="A0A915HLN1"/>
<evidence type="ECO:0000313" key="1">
    <source>
        <dbReference type="Proteomes" id="UP000887565"/>
    </source>
</evidence>
<proteinExistence type="predicted"/>
<sequence length="101" mass="11574">MLQAASRKKECRCKKANNFINCTRKAPVVDICWYCEHEHNCGYKAVELSIYADENFTNSKHVIEHCCPKIEKLVLIGSEKCSEHCSGNWIPKTSSGKYCSW</sequence>
<organism evidence="1 2">
    <name type="scientific">Romanomermis culicivorax</name>
    <name type="common">Nematode worm</name>
    <dbReference type="NCBI Taxonomy" id="13658"/>
    <lineage>
        <taxon>Eukaryota</taxon>
        <taxon>Metazoa</taxon>
        <taxon>Ecdysozoa</taxon>
        <taxon>Nematoda</taxon>
        <taxon>Enoplea</taxon>
        <taxon>Dorylaimia</taxon>
        <taxon>Mermithida</taxon>
        <taxon>Mermithoidea</taxon>
        <taxon>Mermithidae</taxon>
        <taxon>Romanomermis</taxon>
    </lineage>
</organism>
<reference evidence="2" key="1">
    <citation type="submission" date="2022-11" db="UniProtKB">
        <authorList>
            <consortium name="WormBaseParasite"/>
        </authorList>
    </citation>
    <scope>IDENTIFICATION</scope>
</reference>
<evidence type="ECO:0000313" key="2">
    <source>
        <dbReference type="WBParaSite" id="nRc.2.0.1.t02252-RA"/>
    </source>
</evidence>
<keyword evidence="1" id="KW-1185">Reference proteome</keyword>
<dbReference type="Proteomes" id="UP000887565">
    <property type="component" value="Unplaced"/>
</dbReference>
<protein>
    <submittedName>
        <fullName evidence="2">Uncharacterized protein</fullName>
    </submittedName>
</protein>
<accession>A0A915HLN1</accession>
<name>A0A915HLN1_ROMCU</name>
<dbReference type="WBParaSite" id="nRc.2.0.1.t02252-RA">
    <property type="protein sequence ID" value="nRc.2.0.1.t02252-RA"/>
    <property type="gene ID" value="nRc.2.0.1.g02252"/>
</dbReference>